<gene>
    <name evidence="1" type="ORF">NCTC11532_01700</name>
</gene>
<dbReference type="RefSeq" id="WP_031565414.1">
    <property type="nucleotide sequence ID" value="NZ_CAAAIS010000003.1"/>
</dbReference>
<dbReference type="STRING" id="1122170.GCA_000701265_00787"/>
<dbReference type="AlphaFoldDB" id="A0A378LRV8"/>
<keyword evidence="2" id="KW-1185">Reference proteome</keyword>
<accession>A0A378LRV8</accession>
<dbReference type="OrthoDB" id="5657150at2"/>
<dbReference type="Proteomes" id="UP000255297">
    <property type="component" value="Unassembled WGS sequence"/>
</dbReference>
<organism evidence="1 2">
    <name type="scientific">Legionella wadsworthii</name>
    <dbReference type="NCBI Taxonomy" id="28088"/>
    <lineage>
        <taxon>Bacteria</taxon>
        <taxon>Pseudomonadati</taxon>
        <taxon>Pseudomonadota</taxon>
        <taxon>Gammaproteobacteria</taxon>
        <taxon>Legionellales</taxon>
        <taxon>Legionellaceae</taxon>
        <taxon>Legionella</taxon>
    </lineage>
</organism>
<protein>
    <submittedName>
        <fullName evidence="1">Uncharacterized protein</fullName>
    </submittedName>
</protein>
<name>A0A378LRV8_9GAMM</name>
<proteinExistence type="predicted"/>
<reference evidence="1 2" key="1">
    <citation type="submission" date="2018-06" db="EMBL/GenBank/DDBJ databases">
        <authorList>
            <consortium name="Pathogen Informatics"/>
            <person name="Doyle S."/>
        </authorList>
    </citation>
    <scope>NUCLEOTIDE SEQUENCE [LARGE SCALE GENOMIC DNA]</scope>
    <source>
        <strain evidence="1 2">NCTC11532</strain>
    </source>
</reference>
<evidence type="ECO:0000313" key="2">
    <source>
        <dbReference type="Proteomes" id="UP000255297"/>
    </source>
</evidence>
<dbReference type="EMBL" id="UGPB01000001">
    <property type="protein sequence ID" value="STY29513.1"/>
    <property type="molecule type" value="Genomic_DNA"/>
</dbReference>
<evidence type="ECO:0000313" key="1">
    <source>
        <dbReference type="EMBL" id="STY29513.1"/>
    </source>
</evidence>
<sequence>MSEAVEQIKSFLKNPRIKKILIAEDHFDYAPKEALIDLFDEIAQGSFICQRKIILILEHISTMDQNQINDGVEKKQFNTSIETVFKKCPFVEPQNLEVNMYVTLAQKAIHTGILIKATENQNTGYNSLITSSCMNRVRTANPVFEEAFHDVFFKTENVVAIFLGGAAHIVDMHPNSQREFSPGSIMGLKTALNEQGDTVSLFIYDEGGNHLNKNPTNSEPSISIEGYYGNNNFDLSICVKPQKKQLRKEDSSRAAMSSLPPLFMYLK</sequence>